<dbReference type="GO" id="GO:0008270">
    <property type="term" value="F:zinc ion binding"/>
    <property type="evidence" value="ECO:0007669"/>
    <property type="project" value="UniProtKB-KW"/>
</dbReference>
<evidence type="ECO:0000256" key="1">
    <source>
        <dbReference type="PROSITE-ProRule" id="PRU00042"/>
    </source>
</evidence>
<feature type="region of interest" description="Disordered" evidence="2">
    <location>
        <begin position="1"/>
        <end position="56"/>
    </location>
</feature>
<evidence type="ECO:0000313" key="4">
    <source>
        <dbReference type="EMBL" id="KAF2723301.1"/>
    </source>
</evidence>
<feature type="compositionally biased region" description="Polar residues" evidence="2">
    <location>
        <begin position="22"/>
        <end position="56"/>
    </location>
</feature>
<reference evidence="4" key="1">
    <citation type="journal article" date="2020" name="Stud. Mycol.">
        <title>101 Dothideomycetes genomes: a test case for predicting lifestyles and emergence of pathogens.</title>
        <authorList>
            <person name="Haridas S."/>
            <person name="Albert R."/>
            <person name="Binder M."/>
            <person name="Bloem J."/>
            <person name="Labutti K."/>
            <person name="Salamov A."/>
            <person name="Andreopoulos B."/>
            <person name="Baker S."/>
            <person name="Barry K."/>
            <person name="Bills G."/>
            <person name="Bluhm B."/>
            <person name="Cannon C."/>
            <person name="Castanera R."/>
            <person name="Culley D."/>
            <person name="Daum C."/>
            <person name="Ezra D."/>
            <person name="Gonzalez J."/>
            <person name="Henrissat B."/>
            <person name="Kuo A."/>
            <person name="Liang C."/>
            <person name="Lipzen A."/>
            <person name="Lutzoni F."/>
            <person name="Magnuson J."/>
            <person name="Mondo S."/>
            <person name="Nolan M."/>
            <person name="Ohm R."/>
            <person name="Pangilinan J."/>
            <person name="Park H.-J."/>
            <person name="Ramirez L."/>
            <person name="Alfaro M."/>
            <person name="Sun H."/>
            <person name="Tritt A."/>
            <person name="Yoshinaga Y."/>
            <person name="Zwiers L.-H."/>
            <person name="Turgeon B."/>
            <person name="Goodwin S."/>
            <person name="Spatafora J."/>
            <person name="Crous P."/>
            <person name="Grigoriev I."/>
        </authorList>
    </citation>
    <scope>NUCLEOTIDE SEQUENCE</scope>
    <source>
        <strain evidence="4">CBS 116435</strain>
    </source>
</reference>
<sequence length="399" mass="42976">MPRSQREPVGSAKLEAADHMASTVQNSPQLSASISAYDSPFSTDHSNSNQDTLTPATTSRFLGPLFQASSPGAWLEPMGSGAYSPTVTMDSAILGPYSNFDRSSLKPGHDYNLIDDYAPYATTSDTANCSLATSFIQPDNGEDVLEDLLPISGKLEDPVRCAGSFLETDGIASEPVLHAFYGLDYGSQPAVRPASQVNDSTLRAYPPNPSRTEHGLPSVVMNGTRTQEFTDVLSYAFPTASLQPSYGLVHVDGSSHSGLSIINERISSIHAATSGSTIGTDISIGHGRAHGAVVPQFLHRGQPSMLASPGTLTGSSPTAGSSFDTPKTPRSNRRCSVCSANFKYPKDLRRHRNSKHDQTKTFECPRFGCKSRGKCFTRKDNYLRHMRVVHHDTEDQTSS</sequence>
<dbReference type="EMBL" id="MU003777">
    <property type="protein sequence ID" value="KAF2723301.1"/>
    <property type="molecule type" value="Genomic_DNA"/>
</dbReference>
<evidence type="ECO:0000259" key="3">
    <source>
        <dbReference type="PROSITE" id="PS50157"/>
    </source>
</evidence>
<accession>A0A9P4US54</accession>
<keyword evidence="1" id="KW-0862">Zinc</keyword>
<evidence type="ECO:0000256" key="2">
    <source>
        <dbReference type="SAM" id="MobiDB-lite"/>
    </source>
</evidence>
<dbReference type="Gene3D" id="3.30.160.60">
    <property type="entry name" value="Classic Zinc Finger"/>
    <property type="match status" value="1"/>
</dbReference>
<keyword evidence="1" id="KW-0863">Zinc-finger</keyword>
<feature type="domain" description="C2H2-type" evidence="3">
    <location>
        <begin position="333"/>
        <end position="361"/>
    </location>
</feature>
<evidence type="ECO:0000313" key="5">
    <source>
        <dbReference type="Proteomes" id="UP000799441"/>
    </source>
</evidence>
<feature type="compositionally biased region" description="Polar residues" evidence="2">
    <location>
        <begin position="310"/>
        <end position="329"/>
    </location>
</feature>
<feature type="region of interest" description="Disordered" evidence="2">
    <location>
        <begin position="303"/>
        <end position="334"/>
    </location>
</feature>
<protein>
    <recommendedName>
        <fullName evidence="3">C2H2-type domain-containing protein</fullName>
    </recommendedName>
</protein>
<dbReference type="PROSITE" id="PS00028">
    <property type="entry name" value="ZINC_FINGER_C2H2_1"/>
    <property type="match status" value="1"/>
</dbReference>
<name>A0A9P4US54_9PEZI</name>
<dbReference type="AlphaFoldDB" id="A0A9P4US54"/>
<keyword evidence="1" id="KW-0479">Metal-binding</keyword>
<comment type="caution">
    <text evidence="4">The sequence shown here is derived from an EMBL/GenBank/DDBJ whole genome shotgun (WGS) entry which is preliminary data.</text>
</comment>
<proteinExistence type="predicted"/>
<dbReference type="Proteomes" id="UP000799441">
    <property type="component" value="Unassembled WGS sequence"/>
</dbReference>
<feature type="domain" description="C2H2-type" evidence="3">
    <location>
        <begin position="367"/>
        <end position="395"/>
    </location>
</feature>
<dbReference type="SMART" id="SM00355">
    <property type="entry name" value="ZnF_C2H2"/>
    <property type="match status" value="2"/>
</dbReference>
<dbReference type="OrthoDB" id="8922241at2759"/>
<keyword evidence="5" id="KW-1185">Reference proteome</keyword>
<organism evidence="4 5">
    <name type="scientific">Polychaeton citri CBS 116435</name>
    <dbReference type="NCBI Taxonomy" id="1314669"/>
    <lineage>
        <taxon>Eukaryota</taxon>
        <taxon>Fungi</taxon>
        <taxon>Dikarya</taxon>
        <taxon>Ascomycota</taxon>
        <taxon>Pezizomycotina</taxon>
        <taxon>Dothideomycetes</taxon>
        <taxon>Dothideomycetidae</taxon>
        <taxon>Capnodiales</taxon>
        <taxon>Capnodiaceae</taxon>
        <taxon>Polychaeton</taxon>
    </lineage>
</organism>
<dbReference type="PROSITE" id="PS50157">
    <property type="entry name" value="ZINC_FINGER_C2H2_2"/>
    <property type="match status" value="2"/>
</dbReference>
<dbReference type="Pfam" id="PF00096">
    <property type="entry name" value="zf-C2H2"/>
    <property type="match status" value="1"/>
</dbReference>
<gene>
    <name evidence="4" type="ORF">K431DRAFT_344858</name>
</gene>
<dbReference type="InterPro" id="IPR013087">
    <property type="entry name" value="Znf_C2H2_type"/>
</dbReference>